<dbReference type="InterPro" id="IPR013103">
    <property type="entry name" value="RVT_2"/>
</dbReference>
<accession>A0AAD2FV97</accession>
<protein>
    <recommendedName>
        <fullName evidence="1">Reverse transcriptase Ty1/copia-type domain-containing protein</fullName>
    </recommendedName>
</protein>
<dbReference type="SUPFAM" id="SSF56672">
    <property type="entry name" value="DNA/RNA polymerases"/>
    <property type="match status" value="1"/>
</dbReference>
<evidence type="ECO:0000259" key="1">
    <source>
        <dbReference type="Pfam" id="PF07727"/>
    </source>
</evidence>
<dbReference type="CDD" id="cd09272">
    <property type="entry name" value="RNase_HI_RT_Ty1"/>
    <property type="match status" value="1"/>
</dbReference>
<gene>
    <name evidence="2" type="ORF">CYCCA115_LOCUS14653</name>
</gene>
<name>A0AAD2FV97_9STRA</name>
<comment type="caution">
    <text evidence="2">The sequence shown here is derived from an EMBL/GenBank/DDBJ whole genome shotgun (WGS) entry which is preliminary data.</text>
</comment>
<evidence type="ECO:0000313" key="2">
    <source>
        <dbReference type="EMBL" id="CAJ1954058.1"/>
    </source>
</evidence>
<proteinExistence type="predicted"/>
<organism evidence="2 3">
    <name type="scientific">Cylindrotheca closterium</name>
    <dbReference type="NCBI Taxonomy" id="2856"/>
    <lineage>
        <taxon>Eukaryota</taxon>
        <taxon>Sar</taxon>
        <taxon>Stramenopiles</taxon>
        <taxon>Ochrophyta</taxon>
        <taxon>Bacillariophyta</taxon>
        <taxon>Bacillariophyceae</taxon>
        <taxon>Bacillariophycidae</taxon>
        <taxon>Bacillariales</taxon>
        <taxon>Bacillariaceae</taxon>
        <taxon>Cylindrotheca</taxon>
    </lineage>
</organism>
<reference evidence="2" key="1">
    <citation type="submission" date="2023-08" db="EMBL/GenBank/DDBJ databases">
        <authorList>
            <person name="Audoor S."/>
            <person name="Bilcke G."/>
        </authorList>
    </citation>
    <scope>NUCLEOTIDE SEQUENCE</scope>
</reference>
<dbReference type="EMBL" id="CAKOGP040001853">
    <property type="protein sequence ID" value="CAJ1954058.1"/>
    <property type="molecule type" value="Genomic_DNA"/>
</dbReference>
<evidence type="ECO:0000313" key="3">
    <source>
        <dbReference type="Proteomes" id="UP001295423"/>
    </source>
</evidence>
<dbReference type="PANTHER" id="PTHR11439">
    <property type="entry name" value="GAG-POL-RELATED RETROTRANSPOSON"/>
    <property type="match status" value="1"/>
</dbReference>
<sequence>MFAHLPIGFYSNMRSITGERTVLHLKKSTYGTTIAPRLWYKHLMKAFHELGFESSSYDKCFLIRKDMMIVVYVDDCGISTDKPEKIDELVNQLKEKGFDLEIEGDFETFLGVKIRQMKDGRYHLLQEGLIKKVLEAAKMTDCSPNHVPAAPTPLGKDPNGEPWSQHPWRYSSIVGMLIYLCTNTRPDISYAVSCAARFNSNPKVSHATAVKTILCYLKKTSNKGLIVNFNGTLDLEAYCDADFAGLFKSEAPYDPAVSRSRGGYIIFLGGVPLIWKSSLLSCTTLSTLEAEYVQLSCSMTVLLGLKNLIKELLPRLQLPNLTAFVRSIIFEDNAGTLLLAISQRITNRTRYLSQFYHHFWSFVHCPQDGPPQNNPNGPWHDGKIKVSKITTDKQRADIFTKGLTRVPFKRNQFSINGWYSFSL</sequence>
<dbReference type="InterPro" id="IPR043502">
    <property type="entry name" value="DNA/RNA_pol_sf"/>
</dbReference>
<keyword evidence="3" id="KW-1185">Reference proteome</keyword>
<dbReference type="Proteomes" id="UP001295423">
    <property type="component" value="Unassembled WGS sequence"/>
</dbReference>
<feature type="domain" description="Reverse transcriptase Ty1/copia-type" evidence="1">
    <location>
        <begin position="18"/>
        <end position="149"/>
    </location>
</feature>
<dbReference type="PANTHER" id="PTHR11439:SF467">
    <property type="entry name" value="INTEGRASE CATALYTIC DOMAIN-CONTAINING PROTEIN"/>
    <property type="match status" value="1"/>
</dbReference>
<dbReference type="Pfam" id="PF07727">
    <property type="entry name" value="RVT_2"/>
    <property type="match status" value="1"/>
</dbReference>
<dbReference type="AlphaFoldDB" id="A0AAD2FV97"/>